<dbReference type="Proteomes" id="UP000471640">
    <property type="component" value="Unassembled WGS sequence"/>
</dbReference>
<dbReference type="Pfam" id="PF13808">
    <property type="entry name" value="DDE_Tnp_1_assoc"/>
    <property type="match status" value="1"/>
</dbReference>
<keyword evidence="3" id="KW-1185">Reference proteome</keyword>
<sequence length="333" mass="37649">MAAHHYLGALPKIGHTLWYVATYKEQWLALLSFSAAAWKCAARDAWIGWDFRYQYDRLHLIANNSRFLILPEHHVPNLASRVLALSERRLAQDWRARFGYPLLLLETFVDPQRFRGTIYRAANWRYVGDTCGYRRTRDGYSAAPSSAKHVFVRPLQANAQAYLSRPVLDPQYRHGAPKLMLSAEHMVSLPTYFADIPDPRRGQGRRHPLATVLAIAAGATLCGMHGYKAISLWAKDLSQKARARFRCCYRNGHYAVPSRTVIREVLTRVDPQALDLALQCWNAQQASTDEGLAIDAKTMCNAIDTDGRQSHIPSTVGHQAHSCHTEKKSARCP</sequence>
<dbReference type="InterPro" id="IPR025639">
    <property type="entry name" value="DruA"/>
</dbReference>
<evidence type="ECO:0000313" key="2">
    <source>
        <dbReference type="EMBL" id="NEX19276.1"/>
    </source>
</evidence>
<dbReference type="EMBL" id="JAAIJR010000007">
    <property type="protein sequence ID" value="NEX19276.1"/>
    <property type="molecule type" value="Genomic_DNA"/>
</dbReference>
<protein>
    <submittedName>
        <fullName evidence="2">DUF4338 domain-containing protein</fullName>
    </submittedName>
</protein>
<reference evidence="2 3" key="2">
    <citation type="submission" date="2020-02" db="EMBL/GenBank/DDBJ databases">
        <title>Genome sequences of Thiorhodococcus mannitoliphagus and Thiorhodococcus minor, purple sulfur photosynthetic bacteria in the gammaproteobacterial family, Chromatiaceae.</title>
        <authorList>
            <person name="Aviles F.A."/>
            <person name="Meyer T.E."/>
            <person name="Kyndt J.A."/>
        </authorList>
    </citation>
    <scope>NUCLEOTIDE SEQUENCE [LARGE SCALE GENOMIC DNA]</scope>
    <source>
        <strain evidence="2 3">DSM 18266</strain>
    </source>
</reference>
<reference evidence="3" key="1">
    <citation type="journal article" date="2020" name="Microbiol. Resour. Announc.">
        <title>Draft Genome Sequences of Thiorhodococcus mannitoliphagus and Thiorhodococcus minor, Purple Sulfur Photosynthetic Bacteria in the Gammaproteobacterial Family Chromatiaceae.</title>
        <authorList>
            <person name="Aviles F.A."/>
            <person name="Meyer T.E."/>
            <person name="Kyndt J.A."/>
        </authorList>
    </citation>
    <scope>NUCLEOTIDE SEQUENCE [LARGE SCALE GENOMIC DNA]</scope>
    <source>
        <strain evidence="3">DSM 18266</strain>
    </source>
</reference>
<dbReference type="Pfam" id="PF14236">
    <property type="entry name" value="DruA"/>
    <property type="match status" value="1"/>
</dbReference>
<dbReference type="AlphaFoldDB" id="A0A6P1DRH2"/>
<proteinExistence type="predicted"/>
<feature type="domain" description="H repeat-associated protein N-terminal" evidence="1">
    <location>
        <begin position="192"/>
        <end position="281"/>
    </location>
</feature>
<organism evidence="2 3">
    <name type="scientific">Thiorhodococcus mannitoliphagus</name>
    <dbReference type="NCBI Taxonomy" id="329406"/>
    <lineage>
        <taxon>Bacteria</taxon>
        <taxon>Pseudomonadati</taxon>
        <taxon>Pseudomonadota</taxon>
        <taxon>Gammaproteobacteria</taxon>
        <taxon>Chromatiales</taxon>
        <taxon>Chromatiaceae</taxon>
        <taxon>Thiorhodococcus</taxon>
    </lineage>
</organism>
<dbReference type="InterPro" id="IPR032806">
    <property type="entry name" value="YbfD_N"/>
</dbReference>
<evidence type="ECO:0000313" key="3">
    <source>
        <dbReference type="Proteomes" id="UP000471640"/>
    </source>
</evidence>
<evidence type="ECO:0000259" key="1">
    <source>
        <dbReference type="Pfam" id="PF13808"/>
    </source>
</evidence>
<name>A0A6P1DRH2_9GAMM</name>
<accession>A0A6P1DRH2</accession>
<gene>
    <name evidence="2" type="ORF">G3480_02930</name>
</gene>
<comment type="caution">
    <text evidence="2">The sequence shown here is derived from an EMBL/GenBank/DDBJ whole genome shotgun (WGS) entry which is preliminary data.</text>
</comment>